<comment type="subcellular location">
    <subcellularLocation>
        <location evidence="1">Nucleus</location>
    </subcellularLocation>
</comment>
<dbReference type="InterPro" id="IPR036322">
    <property type="entry name" value="WD40_repeat_dom_sf"/>
</dbReference>
<keyword evidence="4 7" id="KW-0853">WD repeat</keyword>
<keyword evidence="6" id="KW-0539">Nucleus</keyword>
<comment type="similarity">
    <text evidence="2">Belongs to the lin-54 family.</text>
</comment>
<dbReference type="PANTHER" id="PTHR44376:SF9">
    <property type="entry name" value="TRANSCRIPTIONAL COREPRESSOR LEUNIG_HOMOLOG"/>
    <property type="match status" value="1"/>
</dbReference>
<dbReference type="InterPro" id="IPR019775">
    <property type="entry name" value="WD40_repeat_CS"/>
</dbReference>
<feature type="compositionally biased region" description="Low complexity" evidence="9">
    <location>
        <begin position="174"/>
        <end position="186"/>
    </location>
</feature>
<dbReference type="GO" id="GO:0005634">
    <property type="term" value="C:nucleus"/>
    <property type="evidence" value="ECO:0007669"/>
    <property type="project" value="UniProtKB-SubCell"/>
</dbReference>
<reference evidence="11" key="1">
    <citation type="submission" date="2021-01" db="EMBL/GenBank/DDBJ databases">
        <authorList>
            <consortium name="Genoscope - CEA"/>
            <person name="William W."/>
        </authorList>
    </citation>
    <scope>NUCLEOTIDE SEQUENCE</scope>
</reference>
<dbReference type="PROSITE" id="PS50082">
    <property type="entry name" value="WD_REPEATS_2"/>
    <property type="match status" value="5"/>
</dbReference>
<feature type="coiled-coil region" evidence="8">
    <location>
        <begin position="614"/>
        <end position="641"/>
    </location>
</feature>
<proteinExistence type="inferred from homology"/>
<dbReference type="InterPro" id="IPR044716">
    <property type="entry name" value="LEUNIG-like"/>
</dbReference>
<feature type="compositionally biased region" description="Low complexity" evidence="9">
    <location>
        <begin position="884"/>
        <end position="904"/>
    </location>
</feature>
<accession>A0A816HZH6</accession>
<dbReference type="GO" id="GO:0003714">
    <property type="term" value="F:transcription corepressor activity"/>
    <property type="evidence" value="ECO:0007669"/>
    <property type="project" value="InterPro"/>
</dbReference>
<evidence type="ECO:0000256" key="9">
    <source>
        <dbReference type="SAM" id="MobiDB-lite"/>
    </source>
</evidence>
<feature type="repeat" description="WD" evidence="7">
    <location>
        <begin position="1287"/>
        <end position="1319"/>
    </location>
</feature>
<protein>
    <submittedName>
        <fullName evidence="11">(rape) hypothetical protein</fullName>
    </submittedName>
</protein>
<dbReference type="CDD" id="cd00200">
    <property type="entry name" value="WD40"/>
    <property type="match status" value="1"/>
</dbReference>
<evidence type="ECO:0000256" key="8">
    <source>
        <dbReference type="SAM" id="Coils"/>
    </source>
</evidence>
<dbReference type="Pfam" id="PF03638">
    <property type="entry name" value="TCR"/>
    <property type="match status" value="2"/>
</dbReference>
<feature type="compositionally biased region" description="Polar residues" evidence="9">
    <location>
        <begin position="292"/>
        <end position="309"/>
    </location>
</feature>
<evidence type="ECO:0000313" key="11">
    <source>
        <dbReference type="EMBL" id="CAF1699754.1"/>
    </source>
</evidence>
<keyword evidence="3" id="KW-0217">Developmental protein</keyword>
<feature type="repeat" description="WD" evidence="7">
    <location>
        <begin position="1121"/>
        <end position="1163"/>
    </location>
</feature>
<evidence type="ECO:0000256" key="3">
    <source>
        <dbReference type="ARBA" id="ARBA00022473"/>
    </source>
</evidence>
<feature type="compositionally biased region" description="Low complexity" evidence="9">
    <location>
        <begin position="206"/>
        <end position="239"/>
    </location>
</feature>
<dbReference type="InterPro" id="IPR006594">
    <property type="entry name" value="LisH"/>
</dbReference>
<dbReference type="PROSITE" id="PS51634">
    <property type="entry name" value="CRC"/>
    <property type="match status" value="1"/>
</dbReference>
<evidence type="ECO:0000256" key="4">
    <source>
        <dbReference type="ARBA" id="ARBA00022574"/>
    </source>
</evidence>
<dbReference type="Gene3D" id="2.130.10.10">
    <property type="entry name" value="YVTN repeat-like/Quinoprotein amine dehydrogenase"/>
    <property type="match status" value="2"/>
</dbReference>
<evidence type="ECO:0000256" key="7">
    <source>
        <dbReference type="PROSITE-ProRule" id="PRU00221"/>
    </source>
</evidence>
<feature type="domain" description="CRC" evidence="10">
    <location>
        <begin position="346"/>
        <end position="498"/>
    </location>
</feature>
<sequence length="1319" mass="144057">MAQSNLEADKMLDAYIYDHLVKKKLHNTAKSFMTEGKVSPDLVAIDAPGGFLFEWWSVFWEMYYARTKEKHDESAVEYGLNVYIYDYLVKKKLHYTANSFMTEVKVSPDHVVTDTPGGFLFEWWSVFWDVYIAKTNEKHSESAAEAQQGNTKEQMKQPVPMNTEPHMDAGTGHHGQMVQGNNQGGVSAALQSRTQQTPLINMPPVQHSSSQQQDPLLSQQSQQNNSTGTGNTVGSSNSQPSTHSTHTPVEGVAMTGNMPKGPMMYGSDAIGGLASSANQLPQQGKAEEEQIQMKQPNPVNTETSGTNNHGEIVQGNGQGGGVSAAVLKQLKSQTQQTPLEAGEGESRKRCKCKKSKCLQLLCECFATGVYCTTEPPCSCTDCFNKPIHEDTVLAPARKKYESRNPLGFAPRVIRSSDSVLKTRVRYPTHISPSFLSERITNCNDTQEEDDASKSPASARRKSGCNCKKSNCQKYCQCFKGGVGCTVNCKCEGCGNKFGVKASQRQCLISSFEDRIRVLKHTDSFGLTQLDLGAEAMAQSNWEADKMLDVYIYDYLVKKKLHNTAKSFMTEGKVSPDPVAIDAPGGFLFEWWSVFWDIFIARTNEKHSESAAAYIEAQQGKAKEQQMQLQQLQMMRQAQMQRREPSLGGPMNAIVSDGMVGQSNNASAMAAKMYEERMKQPNPMNAETSQPHMDPRMALLKSGTSHHGQMVQGNHQGGVSAALQQLQSRTQQTPEIKSEVNLGASPRQLPVDPSTVYGQGILQSKPGMGSAGLNPGVGALPLKGWPLTGIDSMRQGLGPQVQKAFLQNQGQFQLSPQQQQQQQIMAQVQGQGNMTNSSMYGDMDSRRFTGLPRGNLNSKDGQQNANDGSIGSPMLSNSSKLINMPQAQQSSSQQQDPLLSQQSQQNNRKRKGPSSSGPANSTGTGNTVGPSNSQPSTPSTHTPVEGVAMTGNMQHVNNMPKGPMMYGSDAIGGLASSANQLEYMEPFGDVGALEDNVESFLSQDDGDGGSLFGTLKRNPSEHTETSKVFSFNEVGSIRRSASKVICCNFSSDGKLLASAGHDKKVFIWNMETLHTEIPPEEHGHIITDVRFQPNSTQLATSSFDKTIKIWDVSKPGYFVRTISGHNAPVMSLDFHPKKTDLFCSCDTNNEIRFWSINAANCLRVFQAQGASTQVRFQPKVGQMLAAASENIVSIFDVEQYRGVHSFKGHSSSVHSICWNPTGDLVASVSEDSVKVWSVGSGECIHELSSSGNKFHSCVYHPTYPNLLVIGGYQSLELWDTGENKCMTIAAHECVISALAQSSSTGMMASASHDKSVKIWK</sequence>
<dbReference type="SUPFAM" id="SSF50978">
    <property type="entry name" value="WD40 repeat-like"/>
    <property type="match status" value="1"/>
</dbReference>
<dbReference type="Pfam" id="PF08513">
    <property type="entry name" value="LisH"/>
    <property type="match status" value="3"/>
</dbReference>
<dbReference type="InterPro" id="IPR015943">
    <property type="entry name" value="WD40/YVTN_repeat-like_dom_sf"/>
</dbReference>
<feature type="repeat" description="WD" evidence="7">
    <location>
        <begin position="1078"/>
        <end position="1112"/>
    </location>
</feature>
<dbReference type="InterPro" id="IPR001680">
    <property type="entry name" value="WD40_rpt"/>
</dbReference>
<dbReference type="PROSITE" id="PS00678">
    <property type="entry name" value="WD_REPEATS_1"/>
    <property type="match status" value="2"/>
</dbReference>
<dbReference type="InterPro" id="IPR005172">
    <property type="entry name" value="CRC"/>
</dbReference>
<keyword evidence="8" id="KW-0175">Coiled coil</keyword>
<dbReference type="PRINTS" id="PR00320">
    <property type="entry name" value="GPROTEINBRPT"/>
</dbReference>
<dbReference type="PROSITE" id="PS50896">
    <property type="entry name" value="LISH"/>
    <property type="match status" value="3"/>
</dbReference>
<feature type="compositionally biased region" description="Polar residues" evidence="9">
    <location>
        <begin position="912"/>
        <end position="941"/>
    </location>
</feature>
<dbReference type="InterPro" id="IPR020472">
    <property type="entry name" value="WD40_PAC1"/>
</dbReference>
<feature type="compositionally biased region" description="Polar residues" evidence="9">
    <location>
        <begin position="189"/>
        <end position="199"/>
    </location>
</feature>
<dbReference type="PANTHER" id="PTHR44376">
    <property type="entry name" value="TRANSCRIPTIONAL REGULATOR OF FILAMENTOUS GROWTH FLO8"/>
    <property type="match status" value="1"/>
</dbReference>
<dbReference type="Proteomes" id="UP001295469">
    <property type="component" value="Chromosome C03"/>
</dbReference>
<keyword evidence="5" id="KW-0677">Repeat</keyword>
<feature type="repeat" description="WD" evidence="7">
    <location>
        <begin position="1205"/>
        <end position="1245"/>
    </location>
</feature>
<dbReference type="SMART" id="SM00667">
    <property type="entry name" value="LisH"/>
    <property type="match status" value="3"/>
</dbReference>
<evidence type="ECO:0000259" key="10">
    <source>
        <dbReference type="PROSITE" id="PS51634"/>
    </source>
</evidence>
<evidence type="ECO:0000256" key="5">
    <source>
        <dbReference type="ARBA" id="ARBA00022737"/>
    </source>
</evidence>
<evidence type="ECO:0000256" key="2">
    <source>
        <dbReference type="ARBA" id="ARBA00007267"/>
    </source>
</evidence>
<feature type="region of interest" description="Disordered" evidence="9">
    <location>
        <begin position="141"/>
        <end position="321"/>
    </location>
</feature>
<organism evidence="11">
    <name type="scientific">Brassica napus</name>
    <name type="common">Rape</name>
    <dbReference type="NCBI Taxonomy" id="3708"/>
    <lineage>
        <taxon>Eukaryota</taxon>
        <taxon>Viridiplantae</taxon>
        <taxon>Streptophyta</taxon>
        <taxon>Embryophyta</taxon>
        <taxon>Tracheophyta</taxon>
        <taxon>Spermatophyta</taxon>
        <taxon>Magnoliopsida</taxon>
        <taxon>eudicotyledons</taxon>
        <taxon>Gunneridae</taxon>
        <taxon>Pentapetalae</taxon>
        <taxon>rosids</taxon>
        <taxon>malvids</taxon>
        <taxon>Brassicales</taxon>
        <taxon>Brassicaceae</taxon>
        <taxon>Brassiceae</taxon>
        <taxon>Brassica</taxon>
    </lineage>
</organism>
<dbReference type="SMART" id="SM00320">
    <property type="entry name" value="WD40"/>
    <property type="match status" value="7"/>
</dbReference>
<evidence type="ECO:0000256" key="6">
    <source>
        <dbReference type="ARBA" id="ARBA00023242"/>
    </source>
</evidence>
<dbReference type="InterPro" id="IPR033467">
    <property type="entry name" value="Tesmin/TSO1-like_CXC"/>
</dbReference>
<gene>
    <name evidence="11" type="ORF">DARMORV10_C03P21310.1</name>
</gene>
<dbReference type="Pfam" id="PF00400">
    <property type="entry name" value="WD40"/>
    <property type="match status" value="5"/>
</dbReference>
<feature type="region of interest" description="Disordered" evidence="9">
    <location>
        <begin position="827"/>
        <end position="945"/>
    </location>
</feature>
<feature type="compositionally biased region" description="Polar residues" evidence="9">
    <location>
        <begin position="854"/>
        <end position="880"/>
    </location>
</feature>
<dbReference type="SMART" id="SM01114">
    <property type="entry name" value="CXC"/>
    <property type="match status" value="2"/>
</dbReference>
<dbReference type="EMBL" id="HG994367">
    <property type="protein sequence ID" value="CAF1699754.1"/>
    <property type="molecule type" value="Genomic_DNA"/>
</dbReference>
<evidence type="ECO:0000256" key="1">
    <source>
        <dbReference type="ARBA" id="ARBA00004123"/>
    </source>
</evidence>
<dbReference type="PROSITE" id="PS50294">
    <property type="entry name" value="WD_REPEATS_REGION"/>
    <property type="match status" value="4"/>
</dbReference>
<feature type="repeat" description="WD" evidence="7">
    <location>
        <begin position="1036"/>
        <end position="1071"/>
    </location>
</feature>
<name>A0A816HZH6_BRANA</name>